<dbReference type="AlphaFoldDB" id="A0AAD8HWQ5"/>
<reference evidence="9" key="2">
    <citation type="submission" date="2023-05" db="EMBL/GenBank/DDBJ databases">
        <authorList>
            <person name="Schelkunov M.I."/>
        </authorList>
    </citation>
    <scope>NUCLEOTIDE SEQUENCE</scope>
    <source>
        <strain evidence="9">Hsosn_3</strain>
        <tissue evidence="9">Leaf</tissue>
    </source>
</reference>
<keyword evidence="2" id="KW-0677">Repeat</keyword>
<evidence type="ECO:0000313" key="10">
    <source>
        <dbReference type="Proteomes" id="UP001237642"/>
    </source>
</evidence>
<feature type="compositionally biased region" description="Polar residues" evidence="7">
    <location>
        <begin position="244"/>
        <end position="266"/>
    </location>
</feature>
<dbReference type="Pfam" id="PF02362">
    <property type="entry name" value="B3"/>
    <property type="match status" value="2"/>
</dbReference>
<dbReference type="Gene3D" id="2.40.330.10">
    <property type="entry name" value="DNA-binding pseudobarrel domain"/>
    <property type="match status" value="3"/>
</dbReference>
<evidence type="ECO:0000256" key="5">
    <source>
        <dbReference type="ARBA" id="ARBA00023163"/>
    </source>
</evidence>
<dbReference type="Proteomes" id="UP001237642">
    <property type="component" value="Unassembled WGS sequence"/>
</dbReference>
<dbReference type="InterPro" id="IPR015300">
    <property type="entry name" value="DNA-bd_pseudobarrel_sf"/>
</dbReference>
<comment type="caution">
    <text evidence="9">The sequence shown here is derived from an EMBL/GenBank/DDBJ whole genome shotgun (WGS) entry which is preliminary data.</text>
</comment>
<evidence type="ECO:0000313" key="9">
    <source>
        <dbReference type="EMBL" id="KAK1373360.1"/>
    </source>
</evidence>
<accession>A0AAD8HWQ5</accession>
<feature type="region of interest" description="Disordered" evidence="7">
    <location>
        <begin position="225"/>
        <end position="268"/>
    </location>
</feature>
<comment type="subcellular location">
    <subcellularLocation>
        <location evidence="1">Nucleus</location>
    </subcellularLocation>
</comment>
<dbReference type="InterPro" id="IPR039218">
    <property type="entry name" value="REM_fam"/>
</dbReference>
<evidence type="ECO:0000256" key="6">
    <source>
        <dbReference type="ARBA" id="ARBA00023242"/>
    </source>
</evidence>
<proteinExistence type="predicted"/>
<feature type="domain" description="TF-B3" evidence="8">
    <location>
        <begin position="294"/>
        <end position="389"/>
    </location>
</feature>
<evidence type="ECO:0000256" key="3">
    <source>
        <dbReference type="ARBA" id="ARBA00023015"/>
    </source>
</evidence>
<dbReference type="GO" id="GO:0003677">
    <property type="term" value="F:DNA binding"/>
    <property type="evidence" value="ECO:0007669"/>
    <property type="project" value="UniProtKB-KW"/>
</dbReference>
<dbReference type="PROSITE" id="PS50863">
    <property type="entry name" value="B3"/>
    <property type="match status" value="2"/>
</dbReference>
<name>A0AAD8HWQ5_9APIA</name>
<reference evidence="9" key="1">
    <citation type="submission" date="2023-02" db="EMBL/GenBank/DDBJ databases">
        <title>Genome of toxic invasive species Heracleum sosnowskyi carries increased number of genes despite the absence of recent whole-genome duplications.</title>
        <authorList>
            <person name="Schelkunov M."/>
            <person name="Shtratnikova V."/>
            <person name="Makarenko M."/>
            <person name="Klepikova A."/>
            <person name="Omelchenko D."/>
            <person name="Novikova G."/>
            <person name="Obukhova E."/>
            <person name="Bogdanov V."/>
            <person name="Penin A."/>
            <person name="Logacheva M."/>
        </authorList>
    </citation>
    <scope>NUCLEOTIDE SEQUENCE</scope>
    <source>
        <strain evidence="9">Hsosn_3</strain>
        <tissue evidence="9">Leaf</tissue>
    </source>
</reference>
<dbReference type="GO" id="GO:0005634">
    <property type="term" value="C:nucleus"/>
    <property type="evidence" value="ECO:0007669"/>
    <property type="project" value="UniProtKB-SubCell"/>
</dbReference>
<dbReference type="InterPro" id="IPR003340">
    <property type="entry name" value="B3_DNA-bd"/>
</dbReference>
<keyword evidence="4" id="KW-0238">DNA-binding</keyword>
<organism evidence="9 10">
    <name type="scientific">Heracleum sosnowskyi</name>
    <dbReference type="NCBI Taxonomy" id="360622"/>
    <lineage>
        <taxon>Eukaryota</taxon>
        <taxon>Viridiplantae</taxon>
        <taxon>Streptophyta</taxon>
        <taxon>Embryophyta</taxon>
        <taxon>Tracheophyta</taxon>
        <taxon>Spermatophyta</taxon>
        <taxon>Magnoliopsida</taxon>
        <taxon>eudicotyledons</taxon>
        <taxon>Gunneridae</taxon>
        <taxon>Pentapetalae</taxon>
        <taxon>asterids</taxon>
        <taxon>campanulids</taxon>
        <taxon>Apiales</taxon>
        <taxon>Apiaceae</taxon>
        <taxon>Apioideae</taxon>
        <taxon>apioid superclade</taxon>
        <taxon>Tordylieae</taxon>
        <taxon>Tordyliinae</taxon>
        <taxon>Heracleum</taxon>
    </lineage>
</organism>
<evidence type="ECO:0000256" key="4">
    <source>
        <dbReference type="ARBA" id="ARBA00023125"/>
    </source>
</evidence>
<evidence type="ECO:0000256" key="7">
    <source>
        <dbReference type="SAM" id="MobiDB-lite"/>
    </source>
</evidence>
<dbReference type="SMART" id="SM01019">
    <property type="entry name" value="B3"/>
    <property type="match status" value="2"/>
</dbReference>
<keyword evidence="6" id="KW-0539">Nucleus</keyword>
<sequence>MGRRPPARKPSFMQILLKDFSNKLLIPPKFVRLHRTTLARNCILRPTGTQDSWRVRTKQINNLLYFNEGWEKFAQHHTLGFGDFLVFRYAQDCEFYVDMFDKSCCNKEPLTSHNVGSLKDTTPILPSQEKKANLKTPAIDAAEELMASSKFPAFKKVMQRVDLKAGRYLPVVSDFAKTHLKGNIREVRIEVSGKTWTVGVAREGCSCRLSRCWGYLAKEHALKAGENQKSQTRAGSGKVHEAQSRQAVEAQSSKAVEGQSSQTLEAPSSYALETHSNRTIESAYKYSSLSKYPSYPCLMSSSYIRKSYLYVPSTFVKQMNAKAGGIKVKLQCWGKEWDAVVSTYGTVSVINNGWSTFTKKNSLQIGDCCVFELINRKDALIRVTIFKRTN</sequence>
<gene>
    <name evidence="9" type="ORF">POM88_029553</name>
</gene>
<protein>
    <recommendedName>
        <fullName evidence="8">TF-B3 domain-containing protein</fullName>
    </recommendedName>
</protein>
<feature type="domain" description="TF-B3" evidence="8">
    <location>
        <begin position="9"/>
        <end position="103"/>
    </location>
</feature>
<dbReference type="EMBL" id="JAUIZM010000007">
    <property type="protein sequence ID" value="KAK1373360.1"/>
    <property type="molecule type" value="Genomic_DNA"/>
</dbReference>
<keyword evidence="10" id="KW-1185">Reference proteome</keyword>
<evidence type="ECO:0000256" key="2">
    <source>
        <dbReference type="ARBA" id="ARBA00022737"/>
    </source>
</evidence>
<keyword evidence="5" id="KW-0804">Transcription</keyword>
<evidence type="ECO:0000256" key="1">
    <source>
        <dbReference type="ARBA" id="ARBA00004123"/>
    </source>
</evidence>
<dbReference type="CDD" id="cd10017">
    <property type="entry name" value="B3_DNA"/>
    <property type="match status" value="3"/>
</dbReference>
<dbReference type="PANTHER" id="PTHR31674:SF62">
    <property type="entry name" value="B3 DOMAIN-CONTAINING PROTEIN REM14-RELATED"/>
    <property type="match status" value="1"/>
</dbReference>
<keyword evidence="3" id="KW-0805">Transcription regulation</keyword>
<dbReference type="PANTHER" id="PTHR31674">
    <property type="entry name" value="B3 DOMAIN-CONTAINING PROTEIN REM-LIKE 3-RELATED"/>
    <property type="match status" value="1"/>
</dbReference>
<evidence type="ECO:0000259" key="8">
    <source>
        <dbReference type="PROSITE" id="PS50863"/>
    </source>
</evidence>
<dbReference type="SUPFAM" id="SSF101936">
    <property type="entry name" value="DNA-binding pseudobarrel domain"/>
    <property type="match status" value="3"/>
</dbReference>